<reference evidence="3" key="1">
    <citation type="submission" date="2013-09" db="EMBL/GenBank/DDBJ databases">
        <title>The Genome Sequence of Anopheles maculatus species B.</title>
        <authorList>
            <consortium name="The Broad Institute Genomics Platform"/>
            <person name="Neafsey D.E."/>
            <person name="Besansky N."/>
            <person name="Howell P."/>
            <person name="Walton C."/>
            <person name="Young S.K."/>
            <person name="Zeng Q."/>
            <person name="Gargeya S."/>
            <person name="Fitzgerald M."/>
            <person name="Haas B."/>
            <person name="Abouelleil A."/>
            <person name="Allen A.W."/>
            <person name="Alvarado L."/>
            <person name="Arachchi H.M."/>
            <person name="Berlin A.M."/>
            <person name="Chapman S.B."/>
            <person name="Gainer-Dewar J."/>
            <person name="Goldberg J."/>
            <person name="Griggs A."/>
            <person name="Gujja S."/>
            <person name="Hansen M."/>
            <person name="Howarth C."/>
            <person name="Imamovic A."/>
            <person name="Ireland A."/>
            <person name="Larimer J."/>
            <person name="McCowan C."/>
            <person name="Murphy C."/>
            <person name="Pearson M."/>
            <person name="Poon T.W."/>
            <person name="Priest M."/>
            <person name="Roberts A."/>
            <person name="Saif S."/>
            <person name="Shea T."/>
            <person name="Sisk P."/>
            <person name="Sykes S."/>
            <person name="Wortman J."/>
            <person name="Nusbaum C."/>
            <person name="Birren B."/>
        </authorList>
    </citation>
    <scope>NUCLEOTIDE SEQUENCE [LARGE SCALE GENOMIC DNA]</scope>
    <source>
        <strain evidence="3">maculatus3</strain>
    </source>
</reference>
<evidence type="ECO:0000313" key="3">
    <source>
        <dbReference type="Proteomes" id="UP000075901"/>
    </source>
</evidence>
<organism evidence="2 3">
    <name type="scientific">Anopheles maculatus</name>
    <dbReference type="NCBI Taxonomy" id="74869"/>
    <lineage>
        <taxon>Eukaryota</taxon>
        <taxon>Metazoa</taxon>
        <taxon>Ecdysozoa</taxon>
        <taxon>Arthropoda</taxon>
        <taxon>Hexapoda</taxon>
        <taxon>Insecta</taxon>
        <taxon>Pterygota</taxon>
        <taxon>Neoptera</taxon>
        <taxon>Endopterygota</taxon>
        <taxon>Diptera</taxon>
        <taxon>Nematocera</taxon>
        <taxon>Culicoidea</taxon>
        <taxon>Culicidae</taxon>
        <taxon>Anophelinae</taxon>
        <taxon>Anopheles</taxon>
        <taxon>Anopheles maculatus group</taxon>
    </lineage>
</organism>
<evidence type="ECO:0000256" key="1">
    <source>
        <dbReference type="SAM" id="MobiDB-lite"/>
    </source>
</evidence>
<feature type="region of interest" description="Disordered" evidence="1">
    <location>
        <begin position="30"/>
        <end position="59"/>
    </location>
</feature>
<dbReference type="VEuPathDB" id="VectorBase:AMAM007497"/>
<protein>
    <submittedName>
        <fullName evidence="2">Uncharacterized protein</fullName>
    </submittedName>
</protein>
<keyword evidence="3" id="KW-1185">Reference proteome</keyword>
<feature type="region of interest" description="Disordered" evidence="1">
    <location>
        <begin position="1"/>
        <end position="20"/>
    </location>
</feature>
<name>A0A182SIJ4_9DIPT</name>
<proteinExistence type="predicted"/>
<evidence type="ECO:0000313" key="2">
    <source>
        <dbReference type="EnsemblMetazoa" id="AMAM007497-PA"/>
    </source>
</evidence>
<reference evidence="2" key="2">
    <citation type="submission" date="2020-05" db="UniProtKB">
        <authorList>
            <consortium name="EnsemblMetazoa"/>
        </authorList>
    </citation>
    <scope>IDENTIFICATION</scope>
    <source>
        <strain evidence="2">maculatus3</strain>
    </source>
</reference>
<dbReference type="EnsemblMetazoa" id="AMAM007497-RA">
    <property type="protein sequence ID" value="AMAM007497-PA"/>
    <property type="gene ID" value="AMAM007497"/>
</dbReference>
<accession>A0A182SIJ4</accession>
<feature type="region of interest" description="Disordered" evidence="1">
    <location>
        <begin position="133"/>
        <end position="191"/>
    </location>
</feature>
<dbReference type="AlphaFoldDB" id="A0A182SIJ4"/>
<dbReference type="Proteomes" id="UP000075901">
    <property type="component" value="Unassembled WGS sequence"/>
</dbReference>
<sequence>MSALKLKPLEDSNLYKRRTTSKENLLQTVTVAGGDMIRSPRPDLDGTTSDHPSPSSPRLTAMSIGLAQQPPTTTHSPMHNFVPYPQYHPHQEENYYQRPKTPIRMASGAGTPFTNIASVGQKNVQFRTPAAGRSVYDGSSTPQQHRPPAAVPFERPANAHSSSVTTARNEGNVSFVQQPSPAGTYQNLPVIPPATPTTPGRRMESWEQFGRSDLQTVAAGGLVDVFSPPLGYTVFGVITTL</sequence>
<feature type="compositionally biased region" description="Polar residues" evidence="1">
    <location>
        <begin position="159"/>
        <end position="187"/>
    </location>
</feature>
<feature type="compositionally biased region" description="Polar residues" evidence="1">
    <location>
        <begin position="46"/>
        <end position="58"/>
    </location>
</feature>